<keyword evidence="1" id="KW-0472">Membrane</keyword>
<keyword evidence="1" id="KW-1133">Transmembrane helix</keyword>
<feature type="transmembrane region" description="Helical" evidence="1">
    <location>
        <begin position="88"/>
        <end position="107"/>
    </location>
</feature>
<dbReference type="AlphaFoldDB" id="A0A0G1F9P4"/>
<keyword evidence="1" id="KW-0812">Transmembrane</keyword>
<evidence type="ECO:0000313" key="2">
    <source>
        <dbReference type="EMBL" id="KKS91836.1"/>
    </source>
</evidence>
<feature type="transmembrane region" description="Helical" evidence="1">
    <location>
        <begin position="187"/>
        <end position="208"/>
    </location>
</feature>
<feature type="transmembrane region" description="Helical" evidence="1">
    <location>
        <begin position="49"/>
        <end position="68"/>
    </location>
</feature>
<dbReference type="Proteomes" id="UP000033980">
    <property type="component" value="Unassembled WGS sequence"/>
</dbReference>
<evidence type="ECO:0000256" key="1">
    <source>
        <dbReference type="SAM" id="Phobius"/>
    </source>
</evidence>
<name>A0A0G1F9P4_9BACT</name>
<gene>
    <name evidence="2" type="ORF">UV68_C0058G0006</name>
</gene>
<evidence type="ECO:0000313" key="3">
    <source>
        <dbReference type="Proteomes" id="UP000033980"/>
    </source>
</evidence>
<organism evidence="2 3">
    <name type="scientific">Candidatus Collierbacteria bacterium GW2011_GWC2_43_12</name>
    <dbReference type="NCBI Taxonomy" id="1618390"/>
    <lineage>
        <taxon>Bacteria</taxon>
        <taxon>Candidatus Collieribacteriota</taxon>
    </lineage>
</organism>
<reference evidence="2 3" key="1">
    <citation type="journal article" date="2015" name="Nature">
        <title>rRNA introns, odd ribosomes, and small enigmatic genomes across a large radiation of phyla.</title>
        <authorList>
            <person name="Brown C.T."/>
            <person name="Hug L.A."/>
            <person name="Thomas B.C."/>
            <person name="Sharon I."/>
            <person name="Castelle C.J."/>
            <person name="Singh A."/>
            <person name="Wilkins M.J."/>
            <person name="Williams K.H."/>
            <person name="Banfield J.F."/>
        </authorList>
    </citation>
    <scope>NUCLEOTIDE SEQUENCE [LARGE SCALE GENOMIC DNA]</scope>
</reference>
<feature type="transmembrane region" description="Helical" evidence="1">
    <location>
        <begin position="15"/>
        <end position="37"/>
    </location>
</feature>
<comment type="caution">
    <text evidence="2">The sequence shown here is derived from an EMBL/GenBank/DDBJ whole genome shotgun (WGS) entry which is preliminary data.</text>
</comment>
<sequence>MTDFFDFLREKRASVLIGGGAIIFFVWLLVMINYGLFSLLPFGTGLSMGWTLTIFIPTGVILLLLTYFGGSEDSPIDGLVHEVARFVYVSFKNSLIFLAMTTILFGIPRMQYYQLRASESSGLAQLSYYEQRTLFNLFQDGSQIIDATSDYSEDPSSGFVPMPEDSVDIDSDSSSSRSNSDDFLGKILEALLTALLFLAVILAVIFYFSLVILCFIFPNFWLVAVVCISFGMITLGIIDIHDGPII</sequence>
<proteinExistence type="predicted"/>
<dbReference type="EMBL" id="LCFK01000058">
    <property type="protein sequence ID" value="KKS91836.1"/>
    <property type="molecule type" value="Genomic_DNA"/>
</dbReference>
<feature type="transmembrane region" description="Helical" evidence="1">
    <location>
        <begin position="220"/>
        <end position="240"/>
    </location>
</feature>
<accession>A0A0G1F9P4</accession>
<protein>
    <submittedName>
        <fullName evidence="2">Uncharacterized protein</fullName>
    </submittedName>
</protein>